<proteinExistence type="predicted"/>
<evidence type="ECO:0000313" key="3">
    <source>
        <dbReference type="Proteomes" id="UP000803844"/>
    </source>
</evidence>
<feature type="compositionally biased region" description="Polar residues" evidence="1">
    <location>
        <begin position="80"/>
        <end position="104"/>
    </location>
</feature>
<reference evidence="2" key="1">
    <citation type="journal article" date="2020" name="Phytopathology">
        <title>Genome sequence of the chestnut blight fungus Cryphonectria parasitica EP155: A fundamental resource for an archetypical invasive plant pathogen.</title>
        <authorList>
            <person name="Crouch J.A."/>
            <person name="Dawe A."/>
            <person name="Aerts A."/>
            <person name="Barry K."/>
            <person name="Churchill A.C.L."/>
            <person name="Grimwood J."/>
            <person name="Hillman B."/>
            <person name="Milgroom M.G."/>
            <person name="Pangilinan J."/>
            <person name="Smith M."/>
            <person name="Salamov A."/>
            <person name="Schmutz J."/>
            <person name="Yadav J."/>
            <person name="Grigoriev I.V."/>
            <person name="Nuss D."/>
        </authorList>
    </citation>
    <scope>NUCLEOTIDE SEQUENCE</scope>
    <source>
        <strain evidence="2">EP155</strain>
    </source>
</reference>
<feature type="region of interest" description="Disordered" evidence="1">
    <location>
        <begin position="78"/>
        <end position="119"/>
    </location>
</feature>
<protein>
    <submittedName>
        <fullName evidence="2">Uncharacterized protein</fullName>
    </submittedName>
</protein>
<organism evidence="2 3">
    <name type="scientific">Cryphonectria parasitica (strain ATCC 38755 / EP155)</name>
    <dbReference type="NCBI Taxonomy" id="660469"/>
    <lineage>
        <taxon>Eukaryota</taxon>
        <taxon>Fungi</taxon>
        <taxon>Dikarya</taxon>
        <taxon>Ascomycota</taxon>
        <taxon>Pezizomycotina</taxon>
        <taxon>Sordariomycetes</taxon>
        <taxon>Sordariomycetidae</taxon>
        <taxon>Diaporthales</taxon>
        <taxon>Cryphonectriaceae</taxon>
        <taxon>Cryphonectria-Endothia species complex</taxon>
        <taxon>Cryphonectria</taxon>
    </lineage>
</organism>
<comment type="caution">
    <text evidence="2">The sequence shown here is derived from an EMBL/GenBank/DDBJ whole genome shotgun (WGS) entry which is preliminary data.</text>
</comment>
<dbReference type="AlphaFoldDB" id="A0A9P4XX23"/>
<gene>
    <name evidence="2" type="ORF">M406DRAFT_352734</name>
</gene>
<keyword evidence="3" id="KW-1185">Reference proteome</keyword>
<accession>A0A9P4XX23</accession>
<dbReference type="RefSeq" id="XP_040773366.1">
    <property type="nucleotide sequence ID" value="XM_040922712.1"/>
</dbReference>
<dbReference type="OrthoDB" id="5395975at2759"/>
<sequence>MAKEVEILVHITAPSTSKDDAAYRALASAYLDFVPDRKTELAAAPEALSHIHAAPPAAELESPQASFRSVWGNIRPSAAGSHSQEYGQSASQQHGSESQDSWVQPPSEVEDSMPDNDISMAAFTTPTRVLNYYLQTMHQPLSESSQEVVGTRESTFDEGIGDVTMALAHDGVVAEDGNEDGSNPPAPAVEQESILTSDGGPDEVRVTQVPSSPLQLKGAPPPQLSFSKESRVRSPYPAQSSQELRSVVDDVIIPSTQPLERADSAPPLSKRHKPNPPIAVGQALSRSISDVLPRGAKQLMLSRHGQPDNMAAGAGLQNTDWSDTVELVSAEPPAANHRLEPRAPVYLQDFCEKFSMKNRYRPHFQAREMQPFERGYWALDMDGWPHEAKVETWGFLGNFIRRDNGAGWGTRACRDGGWRWIRLYGWEHIAGELYILLYVASYRRLKLMEVSWYDGAGEVLVIMGPRGNKSILD</sequence>
<dbReference type="EMBL" id="MU032350">
    <property type="protein sequence ID" value="KAF3762387.1"/>
    <property type="molecule type" value="Genomic_DNA"/>
</dbReference>
<evidence type="ECO:0000256" key="1">
    <source>
        <dbReference type="SAM" id="MobiDB-lite"/>
    </source>
</evidence>
<feature type="region of interest" description="Disordered" evidence="1">
    <location>
        <begin position="257"/>
        <end position="279"/>
    </location>
</feature>
<name>A0A9P4XX23_CRYP1</name>
<feature type="region of interest" description="Disordered" evidence="1">
    <location>
        <begin position="174"/>
        <end position="245"/>
    </location>
</feature>
<dbReference type="GeneID" id="63839841"/>
<dbReference type="Proteomes" id="UP000803844">
    <property type="component" value="Unassembled WGS sequence"/>
</dbReference>
<evidence type="ECO:0000313" key="2">
    <source>
        <dbReference type="EMBL" id="KAF3762387.1"/>
    </source>
</evidence>